<dbReference type="NCBIfam" id="NF007621">
    <property type="entry name" value="PRK10276.1"/>
    <property type="match status" value="1"/>
</dbReference>
<evidence type="ECO:0000256" key="7">
    <source>
        <dbReference type="RuleBase" id="RU003991"/>
    </source>
</evidence>
<dbReference type="PANTHER" id="PTHR33516:SF2">
    <property type="entry name" value="LEXA REPRESSOR-RELATED"/>
    <property type="match status" value="1"/>
</dbReference>
<keyword evidence="10" id="KW-1185">Reference proteome</keyword>
<dbReference type="OrthoDB" id="9802364at2"/>
<keyword evidence="3 7" id="KW-0378">Hydrolase</keyword>
<dbReference type="GO" id="GO:0006355">
    <property type="term" value="P:regulation of DNA-templated transcription"/>
    <property type="evidence" value="ECO:0007669"/>
    <property type="project" value="InterPro"/>
</dbReference>
<dbReference type="Proteomes" id="UP000321523">
    <property type="component" value="Unassembled WGS sequence"/>
</dbReference>
<reference evidence="9 10" key="1">
    <citation type="submission" date="2019-07" db="EMBL/GenBank/DDBJ databases">
        <title>Whole genome shotgun sequence of Skermanella aerolata NBRC 106429.</title>
        <authorList>
            <person name="Hosoyama A."/>
            <person name="Uohara A."/>
            <person name="Ohji S."/>
            <person name="Ichikawa N."/>
        </authorList>
    </citation>
    <scope>NUCLEOTIDE SEQUENCE [LARGE SCALE GENOMIC DNA]</scope>
    <source>
        <strain evidence="9 10">NBRC 106429</strain>
    </source>
</reference>
<evidence type="ECO:0000313" key="10">
    <source>
        <dbReference type="Proteomes" id="UP000321523"/>
    </source>
</evidence>
<dbReference type="GO" id="GO:0009432">
    <property type="term" value="P:SOS response"/>
    <property type="evidence" value="ECO:0007669"/>
    <property type="project" value="UniProtKB-KW"/>
</dbReference>
<evidence type="ECO:0000256" key="1">
    <source>
        <dbReference type="ARBA" id="ARBA00007484"/>
    </source>
</evidence>
<dbReference type="InterPro" id="IPR015927">
    <property type="entry name" value="Peptidase_S24_S26A/B/C"/>
</dbReference>
<keyword evidence="2" id="KW-0227">DNA damage</keyword>
<dbReference type="InterPro" id="IPR039418">
    <property type="entry name" value="LexA-like"/>
</dbReference>
<comment type="caution">
    <text evidence="9">The sequence shown here is derived from an EMBL/GenBank/DDBJ whole genome shotgun (WGS) entry which is preliminary data.</text>
</comment>
<dbReference type="GO" id="GO:0016787">
    <property type="term" value="F:hydrolase activity"/>
    <property type="evidence" value="ECO:0007669"/>
    <property type="project" value="UniProtKB-KW"/>
</dbReference>
<dbReference type="SUPFAM" id="SSF51306">
    <property type="entry name" value="LexA/Signal peptidase"/>
    <property type="match status" value="1"/>
</dbReference>
<protein>
    <submittedName>
        <fullName evidence="9">UmuD protein</fullName>
    </submittedName>
</protein>
<proteinExistence type="inferred from homology"/>
<evidence type="ECO:0000256" key="3">
    <source>
        <dbReference type="ARBA" id="ARBA00022801"/>
    </source>
</evidence>
<dbReference type="PRINTS" id="PR00726">
    <property type="entry name" value="LEXASERPTASE"/>
</dbReference>
<keyword evidence="4 7" id="KW-0068">Autocatalytic cleavage</keyword>
<dbReference type="GO" id="GO:0003677">
    <property type="term" value="F:DNA binding"/>
    <property type="evidence" value="ECO:0007669"/>
    <property type="project" value="InterPro"/>
</dbReference>
<dbReference type="Gene3D" id="2.10.109.10">
    <property type="entry name" value="Umud Fragment, subunit A"/>
    <property type="match status" value="1"/>
</dbReference>
<evidence type="ECO:0000256" key="5">
    <source>
        <dbReference type="ARBA" id="ARBA00023204"/>
    </source>
</evidence>
<accession>A0A512E2B3</accession>
<organism evidence="9 10">
    <name type="scientific">Skermanella aerolata</name>
    <dbReference type="NCBI Taxonomy" id="393310"/>
    <lineage>
        <taxon>Bacteria</taxon>
        <taxon>Pseudomonadati</taxon>
        <taxon>Pseudomonadota</taxon>
        <taxon>Alphaproteobacteria</taxon>
        <taxon>Rhodospirillales</taxon>
        <taxon>Azospirillaceae</taxon>
        <taxon>Skermanella</taxon>
    </lineage>
</organism>
<dbReference type="EMBL" id="BJYZ01000046">
    <property type="protein sequence ID" value="GEO42610.1"/>
    <property type="molecule type" value="Genomic_DNA"/>
</dbReference>
<keyword evidence="5" id="KW-0234">DNA repair</keyword>
<gene>
    <name evidence="9" type="primary">umuD</name>
    <name evidence="9" type="ORF">SAE02_67580</name>
</gene>
<dbReference type="InterPro" id="IPR036286">
    <property type="entry name" value="LexA/Signal_pep-like_sf"/>
</dbReference>
<dbReference type="GO" id="GO:0006281">
    <property type="term" value="P:DNA repair"/>
    <property type="evidence" value="ECO:0007669"/>
    <property type="project" value="UniProtKB-KW"/>
</dbReference>
<keyword evidence="6" id="KW-0742">SOS response</keyword>
<evidence type="ECO:0000256" key="4">
    <source>
        <dbReference type="ARBA" id="ARBA00022813"/>
    </source>
</evidence>
<feature type="domain" description="Peptidase S24/S26A/S26B/S26C" evidence="8">
    <location>
        <begin position="19"/>
        <end position="131"/>
    </location>
</feature>
<evidence type="ECO:0000256" key="6">
    <source>
        <dbReference type="ARBA" id="ARBA00023236"/>
    </source>
</evidence>
<dbReference type="Pfam" id="PF00717">
    <property type="entry name" value="Peptidase_S24"/>
    <property type="match status" value="1"/>
</dbReference>
<dbReference type="InterPro" id="IPR050077">
    <property type="entry name" value="LexA_repressor"/>
</dbReference>
<dbReference type="CDD" id="cd06529">
    <property type="entry name" value="S24_LexA-like"/>
    <property type="match status" value="1"/>
</dbReference>
<evidence type="ECO:0000313" key="9">
    <source>
        <dbReference type="EMBL" id="GEO42610.1"/>
    </source>
</evidence>
<dbReference type="AlphaFoldDB" id="A0A512E2B3"/>
<name>A0A512E2B3_9PROT</name>
<dbReference type="InterPro" id="IPR006197">
    <property type="entry name" value="Peptidase_S24_LexA"/>
</dbReference>
<comment type="similarity">
    <text evidence="1 7">Belongs to the peptidase S24 family.</text>
</comment>
<dbReference type="RefSeq" id="WP_147041142.1">
    <property type="nucleotide sequence ID" value="NZ_BJYZ01000046.1"/>
</dbReference>
<evidence type="ECO:0000256" key="2">
    <source>
        <dbReference type="ARBA" id="ARBA00022763"/>
    </source>
</evidence>
<dbReference type="PANTHER" id="PTHR33516">
    <property type="entry name" value="LEXA REPRESSOR"/>
    <property type="match status" value="1"/>
</dbReference>
<sequence>MLLAIECRSVPSIAFYDALIPAGFPSPAADYVEGKLDLNDLIKRPAATFAVRVSGFSMTRAGLMDGSVVLVDRSITPKPGDVVVAVLDGEMTVKRLLKRNGGYILAPDCDNPLYRPIPLGEHSEMVVWGVVYAVITVLGAG</sequence>
<evidence type="ECO:0000259" key="8">
    <source>
        <dbReference type="Pfam" id="PF00717"/>
    </source>
</evidence>